<feature type="domain" description="Small RNA 2'-O-methyltransferase Hen1 La-motif C-terminal" evidence="1">
    <location>
        <begin position="168"/>
        <end position="216"/>
    </location>
</feature>
<keyword evidence="3" id="KW-1185">Reference proteome</keyword>
<evidence type="ECO:0000313" key="2">
    <source>
        <dbReference type="EMBL" id="KAK4269760.1"/>
    </source>
</evidence>
<evidence type="ECO:0000259" key="1">
    <source>
        <dbReference type="Pfam" id="PF18441"/>
    </source>
</evidence>
<dbReference type="Proteomes" id="UP001293593">
    <property type="component" value="Unassembled WGS sequence"/>
</dbReference>
<evidence type="ECO:0000313" key="3">
    <source>
        <dbReference type="Proteomes" id="UP001293593"/>
    </source>
</evidence>
<dbReference type="AlphaFoldDB" id="A0AAE1JG57"/>
<organism evidence="2 3">
    <name type="scientific">Acacia crassicarpa</name>
    <name type="common">northern wattle</name>
    <dbReference type="NCBI Taxonomy" id="499986"/>
    <lineage>
        <taxon>Eukaryota</taxon>
        <taxon>Viridiplantae</taxon>
        <taxon>Streptophyta</taxon>
        <taxon>Embryophyta</taxon>
        <taxon>Tracheophyta</taxon>
        <taxon>Spermatophyta</taxon>
        <taxon>Magnoliopsida</taxon>
        <taxon>eudicotyledons</taxon>
        <taxon>Gunneridae</taxon>
        <taxon>Pentapetalae</taxon>
        <taxon>rosids</taxon>
        <taxon>fabids</taxon>
        <taxon>Fabales</taxon>
        <taxon>Fabaceae</taxon>
        <taxon>Caesalpinioideae</taxon>
        <taxon>mimosoid clade</taxon>
        <taxon>Acacieae</taxon>
        <taxon>Acacia</taxon>
    </lineage>
</organism>
<dbReference type="Pfam" id="PF21224">
    <property type="entry name" value="Hen1_LCD"/>
    <property type="match status" value="1"/>
</dbReference>
<name>A0AAE1JG57_9FABA</name>
<accession>A0AAE1JG57</accession>
<dbReference type="InterPro" id="IPR040813">
    <property type="entry name" value="Hen1_Lam_C"/>
</dbReference>
<reference evidence="2" key="1">
    <citation type="submission" date="2023-10" db="EMBL/GenBank/DDBJ databases">
        <title>Chromosome-level genome of the transformable northern wattle, Acacia crassicarpa.</title>
        <authorList>
            <person name="Massaro I."/>
            <person name="Sinha N.R."/>
            <person name="Poethig S."/>
            <person name="Leichty A.R."/>
        </authorList>
    </citation>
    <scope>NUCLEOTIDE SEQUENCE</scope>
    <source>
        <strain evidence="2">Acra3RX</strain>
        <tissue evidence="2">Leaf</tissue>
    </source>
</reference>
<protein>
    <recommendedName>
        <fullName evidence="1">Small RNA 2'-O-methyltransferase Hen1 La-motif C-terminal domain-containing protein</fullName>
    </recommendedName>
</protein>
<dbReference type="Pfam" id="PF18441">
    <property type="entry name" value="Hen1_Lam_C"/>
    <property type="match status" value="1"/>
</dbReference>
<comment type="caution">
    <text evidence="2">The sequence shown here is derived from an EMBL/GenBank/DDBJ whole genome shotgun (WGS) entry which is preliminary data.</text>
</comment>
<sequence>MWRHLRVRPRYCRHSRIPVLPPPAPWPTGKSLVLLGIHPTASEPTPQEAWESLVARITYLFSEKFLTSLHPLIGHLGGTLWRKGDLCGSIPVSVIAVYDTKLFNLCKCINPAVESNPLLVNLYIMRAATKLYEFLSTSEQHLWLKKKSPYPQDMTESLVMQTSIPECIQVSAAKIPSSMEKPIETVTLHVSAKEYYLDIIAKELGLEDASYVLISSFKNCLHSFQELHSKILVSA</sequence>
<gene>
    <name evidence="2" type="ORF">QN277_022874</name>
</gene>
<dbReference type="EMBL" id="JAWXYG010000006">
    <property type="protein sequence ID" value="KAK4269760.1"/>
    <property type="molecule type" value="Genomic_DNA"/>
</dbReference>
<proteinExistence type="predicted"/>